<keyword evidence="5" id="KW-0812">Transmembrane</keyword>
<keyword evidence="5" id="KW-0472">Membrane</keyword>
<dbReference type="GO" id="GO:0005524">
    <property type="term" value="F:ATP binding"/>
    <property type="evidence" value="ECO:0007669"/>
    <property type="project" value="UniProtKB-KW"/>
</dbReference>
<comment type="caution">
    <text evidence="6">The sequence shown here is derived from an EMBL/GenBank/DDBJ whole genome shotgun (WGS) entry which is preliminary data.</text>
</comment>
<evidence type="ECO:0000256" key="5">
    <source>
        <dbReference type="SAM" id="Phobius"/>
    </source>
</evidence>
<dbReference type="AlphaFoldDB" id="A0A8J3YCV7"/>
<dbReference type="Proteomes" id="UP000652013">
    <property type="component" value="Unassembled WGS sequence"/>
</dbReference>
<evidence type="ECO:0000256" key="3">
    <source>
        <dbReference type="ARBA" id="ARBA00023186"/>
    </source>
</evidence>
<evidence type="ECO:0000256" key="1">
    <source>
        <dbReference type="ARBA" id="ARBA00022741"/>
    </source>
</evidence>
<evidence type="ECO:0000313" key="6">
    <source>
        <dbReference type="EMBL" id="GIJ05542.1"/>
    </source>
</evidence>
<reference evidence="6" key="1">
    <citation type="submission" date="2021-01" db="EMBL/GenBank/DDBJ databases">
        <title>Whole genome shotgun sequence of Spirilliplanes yamanashiensis NBRC 15828.</title>
        <authorList>
            <person name="Komaki H."/>
            <person name="Tamura T."/>
        </authorList>
    </citation>
    <scope>NUCLEOTIDE SEQUENCE</scope>
    <source>
        <strain evidence="6">NBRC 15828</strain>
    </source>
</reference>
<keyword evidence="2" id="KW-0067">ATP-binding</keyword>
<evidence type="ECO:0000313" key="7">
    <source>
        <dbReference type="Proteomes" id="UP000652013"/>
    </source>
</evidence>
<dbReference type="PANTHER" id="PTHR42749:SF1">
    <property type="entry name" value="CELL SHAPE-DETERMINING PROTEIN MREB"/>
    <property type="match status" value="1"/>
</dbReference>
<keyword evidence="1" id="KW-0547">Nucleotide-binding</keyword>
<feature type="compositionally biased region" description="Pro residues" evidence="4">
    <location>
        <begin position="359"/>
        <end position="382"/>
    </location>
</feature>
<dbReference type="InterPro" id="IPR043129">
    <property type="entry name" value="ATPase_NBD"/>
</dbReference>
<accession>A0A8J3YCV7</accession>
<keyword evidence="5" id="KW-1133">Transmembrane helix</keyword>
<dbReference type="GO" id="GO:0140662">
    <property type="term" value="F:ATP-dependent protein folding chaperone"/>
    <property type="evidence" value="ECO:0007669"/>
    <property type="project" value="InterPro"/>
</dbReference>
<dbReference type="Pfam" id="PF00012">
    <property type="entry name" value="HSP70"/>
    <property type="match status" value="1"/>
</dbReference>
<name>A0A8J3YCV7_9ACTN</name>
<proteinExistence type="predicted"/>
<keyword evidence="3" id="KW-0143">Chaperone</keyword>
<keyword evidence="7" id="KW-1185">Reference proteome</keyword>
<feature type="compositionally biased region" description="Pro residues" evidence="4">
    <location>
        <begin position="524"/>
        <end position="534"/>
    </location>
</feature>
<dbReference type="Gene3D" id="3.90.640.10">
    <property type="entry name" value="Actin, Chain A, domain 4"/>
    <property type="match status" value="1"/>
</dbReference>
<dbReference type="PANTHER" id="PTHR42749">
    <property type="entry name" value="CELL SHAPE-DETERMINING PROTEIN MREB"/>
    <property type="match status" value="1"/>
</dbReference>
<feature type="region of interest" description="Disordered" evidence="4">
    <location>
        <begin position="500"/>
        <end position="542"/>
    </location>
</feature>
<dbReference type="SUPFAM" id="SSF53067">
    <property type="entry name" value="Actin-like ATPase domain"/>
    <property type="match status" value="2"/>
</dbReference>
<feature type="compositionally biased region" description="Pro residues" evidence="4">
    <location>
        <begin position="391"/>
        <end position="405"/>
    </location>
</feature>
<dbReference type="EMBL" id="BOOY01000034">
    <property type="protein sequence ID" value="GIJ05542.1"/>
    <property type="molecule type" value="Genomic_DNA"/>
</dbReference>
<dbReference type="Gene3D" id="3.30.420.40">
    <property type="match status" value="2"/>
</dbReference>
<protein>
    <submittedName>
        <fullName evidence="6">Uncharacterized protein</fullName>
    </submittedName>
</protein>
<feature type="compositionally biased region" description="Pro residues" evidence="4">
    <location>
        <begin position="413"/>
        <end position="439"/>
    </location>
</feature>
<gene>
    <name evidence="6" type="ORF">Sya03_48940</name>
</gene>
<dbReference type="InterPro" id="IPR013126">
    <property type="entry name" value="Hsp_70_fam"/>
</dbReference>
<feature type="region of interest" description="Disordered" evidence="4">
    <location>
        <begin position="357"/>
        <end position="470"/>
    </location>
</feature>
<evidence type="ECO:0000256" key="2">
    <source>
        <dbReference type="ARBA" id="ARBA00022840"/>
    </source>
</evidence>
<organism evidence="6 7">
    <name type="scientific">Spirilliplanes yamanashiensis</name>
    <dbReference type="NCBI Taxonomy" id="42233"/>
    <lineage>
        <taxon>Bacteria</taxon>
        <taxon>Bacillati</taxon>
        <taxon>Actinomycetota</taxon>
        <taxon>Actinomycetes</taxon>
        <taxon>Micromonosporales</taxon>
        <taxon>Micromonosporaceae</taxon>
        <taxon>Spirilliplanes</taxon>
    </lineage>
</organism>
<feature type="transmembrane region" description="Helical" evidence="5">
    <location>
        <begin position="477"/>
        <end position="501"/>
    </location>
</feature>
<sequence length="705" mass="73798">MSPWRLAVDVGTSNTAAAVQIGAGPPRPVRLTDQSDQMPSGVLAGQHGLVVGAEALRSARIDPAAFEPNPKRRVGEGEIMLGEREVPVADALAALLRHVVGRAGRVAGGGHPAEVLLTYPEQWQQPRRDVLTAAAYAAGLPRAPRLVSEPVAAASHYATQEAVPPGAVVAVFDFGGGTCDVAVLRAGDAPGAPFTVLATDGIDPLGGEDVDDLLARWTKEQLRATGHAELADALDDPAALADRLTFRDQVRGAKQALTDYEQTRIPVAAGGAQAVVTITAEEFDRLVAPTIDAAVQLTRRTLERAGVAAPALHALYLTGGSSHLRLVQRKLAELIGRPPATLEDPKLVVALGALKVPAPAGPPPHQPPPHRPPPHQPPPHQVPPHQVAPHPQQPPPQPPPVPQRPPQQQQQPQQPPPQMPPPHQPPPQQPPPQLPPVPPAGGNDPVSGAGGGRMSGPPWPPPPPPGDREPSAYRNRWLIAAGAGLVTLVVSVAIGVVALNAGGNGTDDAKEPTSAPTTRNRPITQPPTQPPTTPPTSSVANRSCAAALPATECALARRLPTDYTELGTCEARERLGADQLAVVRCEVPEGSRVGSNPGVEVWATKFTDSTRMGLSLEKIATDNKITATAPSCFQVTTSGRGPWATSSDTSRTIGQMLCYPSEGYGKVVWTYDDDAIIMIATAQGPDVAAMMRWWSSPGLSALLDQ</sequence>
<evidence type="ECO:0000256" key="4">
    <source>
        <dbReference type="SAM" id="MobiDB-lite"/>
    </source>
</evidence>